<protein>
    <submittedName>
        <fullName evidence="2">Uncharacterized protein</fullName>
    </submittedName>
</protein>
<sequence>MTENKETGNFWTTVPGILTAIAGLVTAVAGLFASYNAILETTNKNPSPTPSMTSGAAIATGVGVNSQQSGTLNISAKNKEGVKFTNPTGKVVNVYFRPNGESLWSVGSDWGSVSSRGYETQQYQYQNRLRCPKHNIGALVVEHNGQCESVGSGITLKLLANDEISFFINELPDYYEDNQGFVPVTWNIE</sequence>
<accession>A0ABR8FYL0</accession>
<evidence type="ECO:0000313" key="2">
    <source>
        <dbReference type="EMBL" id="MBD2595229.1"/>
    </source>
</evidence>
<name>A0ABR8FYL0_9NOSO</name>
<dbReference type="RefSeq" id="WP_190968043.1">
    <property type="nucleotide sequence ID" value="NZ_JACJTB010000014.1"/>
</dbReference>
<proteinExistence type="predicted"/>
<gene>
    <name evidence="2" type="ORF">H6G74_12935</name>
</gene>
<comment type="caution">
    <text evidence="2">The sequence shown here is derived from an EMBL/GenBank/DDBJ whole genome shotgun (WGS) entry which is preliminary data.</text>
</comment>
<dbReference type="Gene3D" id="2.60.120.430">
    <property type="entry name" value="Galactose-binding lectin"/>
    <property type="match status" value="1"/>
</dbReference>
<organism evidence="2 3">
    <name type="scientific">Nostoc spongiaeforme FACHB-130</name>
    <dbReference type="NCBI Taxonomy" id="1357510"/>
    <lineage>
        <taxon>Bacteria</taxon>
        <taxon>Bacillati</taxon>
        <taxon>Cyanobacteriota</taxon>
        <taxon>Cyanophyceae</taxon>
        <taxon>Nostocales</taxon>
        <taxon>Nostocaceae</taxon>
        <taxon>Nostoc</taxon>
    </lineage>
</organism>
<dbReference type="EMBL" id="JACJTB010000014">
    <property type="protein sequence ID" value="MBD2595229.1"/>
    <property type="molecule type" value="Genomic_DNA"/>
</dbReference>
<keyword evidence="3" id="KW-1185">Reference proteome</keyword>
<feature type="transmembrane region" description="Helical" evidence="1">
    <location>
        <begin position="17"/>
        <end position="38"/>
    </location>
</feature>
<keyword evidence="1" id="KW-0812">Transmembrane</keyword>
<reference evidence="2 3" key="1">
    <citation type="journal article" date="2020" name="ISME J.">
        <title>Comparative genomics reveals insights into cyanobacterial evolution and habitat adaptation.</title>
        <authorList>
            <person name="Chen M.Y."/>
            <person name="Teng W.K."/>
            <person name="Zhao L."/>
            <person name="Hu C.X."/>
            <person name="Zhou Y.K."/>
            <person name="Han B.P."/>
            <person name="Song L.R."/>
            <person name="Shu W.S."/>
        </authorList>
    </citation>
    <scope>NUCLEOTIDE SEQUENCE [LARGE SCALE GENOMIC DNA]</scope>
    <source>
        <strain evidence="2 3">FACHB-130</strain>
    </source>
</reference>
<keyword evidence="1" id="KW-1133">Transmembrane helix</keyword>
<evidence type="ECO:0000313" key="3">
    <source>
        <dbReference type="Proteomes" id="UP000603457"/>
    </source>
</evidence>
<dbReference type="Proteomes" id="UP000603457">
    <property type="component" value="Unassembled WGS sequence"/>
</dbReference>
<keyword evidence="1" id="KW-0472">Membrane</keyword>
<evidence type="ECO:0000256" key="1">
    <source>
        <dbReference type="SAM" id="Phobius"/>
    </source>
</evidence>